<gene>
    <name evidence="1" type="ORF">EVA_19865</name>
</gene>
<name>J9BWW1_9ZZZZ</name>
<sequence>MKHIYLIGTLSLFSLPLAAQNALQRSGKGLEYHVEAQVSAADGKNPFWLTANRYGLSSVDGSNGYFRAGISRDVRRDSLKKWRIGYGLDAAVSYNFTSTAILHQLYADFDYKLVRLTVGAKEQPMAFKNPELSTGGQTFGINSHPVPEVRIGLPEYWNITGKGNWAAIRGHVSYGMMTDGRFQEDYVTKPDANYARHTLLCTKAGYLRLGNKDKFPLTFEGGLEMACQFGATAYKRGNEDQPVKMPHNLKAFVEAFFGGGGDPGEGVYANSTGNSLGSWLVRLNYHGKDWRVSAYMDHFFEDHSQMFFEYGWRDGMYGLEVAFPKNRVVSGLVYEYSKTTYASGAVYKDHTSNLPDQISGTDWYYNHYNFAGWSHWGMGVGNPLFVSPLYFDNGSLEFPECRFQAHHLGINGDPRPDLHYRLLYTHERSIGSYGSTRPIEGLTTHSVLAEAHYAPARLGRLDTRGWSAKLGVALDRGDLVGNNLGFSLTITKRGLLTK</sequence>
<dbReference type="InterPro" id="IPR038636">
    <property type="entry name" value="Wzi_sf"/>
</dbReference>
<proteinExistence type="predicted"/>
<evidence type="ECO:0008006" key="2">
    <source>
        <dbReference type="Google" id="ProtNLM"/>
    </source>
</evidence>
<comment type="caution">
    <text evidence="1">The sequence shown here is derived from an EMBL/GenBank/DDBJ whole genome shotgun (WGS) entry which is preliminary data.</text>
</comment>
<accession>J9BWW1</accession>
<evidence type="ECO:0000313" key="1">
    <source>
        <dbReference type="EMBL" id="EJW92025.1"/>
    </source>
</evidence>
<reference evidence="1" key="1">
    <citation type="journal article" date="2012" name="PLoS ONE">
        <title>Gene sets for utilization of primary and secondary nutrition supplies in the distal gut of endangered iberian lynx.</title>
        <authorList>
            <person name="Alcaide M."/>
            <person name="Messina E."/>
            <person name="Richter M."/>
            <person name="Bargiela R."/>
            <person name="Peplies J."/>
            <person name="Huws S.A."/>
            <person name="Newbold C.J."/>
            <person name="Golyshin P.N."/>
            <person name="Simon M.A."/>
            <person name="Lopez G."/>
            <person name="Yakimov M.M."/>
            <person name="Ferrer M."/>
        </authorList>
    </citation>
    <scope>NUCLEOTIDE SEQUENCE</scope>
</reference>
<dbReference type="EMBL" id="AMCI01007800">
    <property type="protein sequence ID" value="EJW92025.1"/>
    <property type="molecule type" value="Genomic_DNA"/>
</dbReference>
<dbReference type="Gene3D" id="2.40.160.130">
    <property type="entry name" value="Capsule assembly protein Wzi"/>
    <property type="match status" value="1"/>
</dbReference>
<protein>
    <recommendedName>
        <fullName evidence="2">Capsule assembly protein Wzi</fullName>
    </recommendedName>
</protein>
<dbReference type="AlphaFoldDB" id="J9BWW1"/>
<organism evidence="1">
    <name type="scientific">gut metagenome</name>
    <dbReference type="NCBI Taxonomy" id="749906"/>
    <lineage>
        <taxon>unclassified sequences</taxon>
        <taxon>metagenomes</taxon>
        <taxon>organismal metagenomes</taxon>
    </lineage>
</organism>